<comment type="caution">
    <text evidence="2">The sequence shown here is derived from an EMBL/GenBank/DDBJ whole genome shotgun (WGS) entry which is preliminary data.</text>
</comment>
<dbReference type="RefSeq" id="WP_209819828.1">
    <property type="nucleotide sequence ID" value="NZ_JAVDTL010000003.1"/>
</dbReference>
<organism evidence="2 5">
    <name type="scientific">Acidovorax delafieldii</name>
    <name type="common">Pseudomonas delafieldii</name>
    <dbReference type="NCBI Taxonomy" id="47920"/>
    <lineage>
        <taxon>Bacteria</taxon>
        <taxon>Pseudomonadati</taxon>
        <taxon>Pseudomonadota</taxon>
        <taxon>Betaproteobacteria</taxon>
        <taxon>Burkholderiales</taxon>
        <taxon>Comamonadaceae</taxon>
        <taxon>Acidovorax</taxon>
    </lineage>
</organism>
<sequence>MLTALYYALMLLVGYVWYRYGQKLLRQGPRDDSGEYTKSPLGPFSFLVVAGIGCYLLYEALRAMVLRQIPCVGKGCAGQIYTLAEHADKYWANLFFVVWMVVALAYAMYVTFKLWTRP</sequence>
<proteinExistence type="predicted"/>
<name>A0AAJ2BRU4_ACIDE</name>
<dbReference type="EMBL" id="JAVDTL010000003">
    <property type="protein sequence ID" value="MDR6767332.1"/>
    <property type="molecule type" value="Genomic_DNA"/>
</dbReference>
<evidence type="ECO:0000313" key="3">
    <source>
        <dbReference type="EMBL" id="MDR6837951.1"/>
    </source>
</evidence>
<feature type="transmembrane region" description="Helical" evidence="1">
    <location>
        <begin position="90"/>
        <end position="112"/>
    </location>
</feature>
<keyword evidence="1" id="KW-0472">Membrane</keyword>
<evidence type="ECO:0000313" key="2">
    <source>
        <dbReference type="EMBL" id="MDR6767332.1"/>
    </source>
</evidence>
<keyword evidence="1" id="KW-0812">Transmembrane</keyword>
<dbReference type="EMBL" id="JAVDTS010000004">
    <property type="protein sequence ID" value="MDR6837951.1"/>
    <property type="molecule type" value="Genomic_DNA"/>
</dbReference>
<evidence type="ECO:0000256" key="1">
    <source>
        <dbReference type="SAM" id="Phobius"/>
    </source>
</evidence>
<feature type="transmembrane region" description="Helical" evidence="1">
    <location>
        <begin position="6"/>
        <end position="21"/>
    </location>
</feature>
<accession>A0AAJ2BRU4</accession>
<dbReference type="Proteomes" id="UP001253458">
    <property type="component" value="Unassembled WGS sequence"/>
</dbReference>
<dbReference type="Proteomes" id="UP001249076">
    <property type="component" value="Unassembled WGS sequence"/>
</dbReference>
<protein>
    <submittedName>
        <fullName evidence="2">Uncharacterized protein</fullName>
    </submittedName>
</protein>
<reference evidence="2 4" key="1">
    <citation type="submission" date="2023-07" db="EMBL/GenBank/DDBJ databases">
        <title>Sorghum-associated microbial communities from plants grown in Nebraska, USA.</title>
        <authorList>
            <person name="Schachtman D."/>
        </authorList>
    </citation>
    <scope>NUCLEOTIDE SEQUENCE</scope>
    <source>
        <strain evidence="3 4">BE105</strain>
        <strain evidence="2">BE69</strain>
    </source>
</reference>
<evidence type="ECO:0000313" key="5">
    <source>
        <dbReference type="Proteomes" id="UP001253458"/>
    </source>
</evidence>
<keyword evidence="1" id="KW-1133">Transmembrane helix</keyword>
<keyword evidence="4" id="KW-1185">Reference proteome</keyword>
<evidence type="ECO:0000313" key="4">
    <source>
        <dbReference type="Proteomes" id="UP001249076"/>
    </source>
</evidence>
<feature type="transmembrane region" description="Helical" evidence="1">
    <location>
        <begin position="41"/>
        <end position="58"/>
    </location>
</feature>
<gene>
    <name evidence="2" type="ORF">J2W88_002607</name>
    <name evidence="3" type="ORF">J2W93_002792</name>
</gene>
<dbReference type="AlphaFoldDB" id="A0AAJ2BRU4"/>